<dbReference type="EMBL" id="JAEQND010000013">
    <property type="protein sequence ID" value="MBL0427852.1"/>
    <property type="molecule type" value="Genomic_DNA"/>
</dbReference>
<reference evidence="1 2" key="1">
    <citation type="journal article" date="2017" name="Int. J. Syst. Evol. Microbiol.">
        <title>Ramlibacter alkalitolerans sp. nov., alkali-tolerant bacterium isolated from soil of ginseng.</title>
        <authorList>
            <person name="Lee D.H."/>
            <person name="Cha C.J."/>
        </authorList>
    </citation>
    <scope>NUCLEOTIDE SEQUENCE [LARGE SCALE GENOMIC DNA]</scope>
    <source>
        <strain evidence="1 2">KACC 19305</strain>
    </source>
</reference>
<protein>
    <recommendedName>
        <fullName evidence="3">DUF2897 family protein</fullName>
    </recommendedName>
</protein>
<sequence>MAQNIAWLIVLALVMAVASGLSNKLLDLLTGKNKANNVARRFTMASTVKRKQDTKKK</sequence>
<name>A0ABS1JUF2_9BURK</name>
<gene>
    <name evidence="1" type="ORF">JI746_22285</name>
</gene>
<accession>A0ABS1JUF2</accession>
<evidence type="ECO:0000313" key="1">
    <source>
        <dbReference type="EMBL" id="MBL0427852.1"/>
    </source>
</evidence>
<keyword evidence="2" id="KW-1185">Reference proteome</keyword>
<dbReference type="Proteomes" id="UP000622707">
    <property type="component" value="Unassembled WGS sequence"/>
</dbReference>
<proteinExistence type="predicted"/>
<comment type="caution">
    <text evidence="1">The sequence shown here is derived from an EMBL/GenBank/DDBJ whole genome shotgun (WGS) entry which is preliminary data.</text>
</comment>
<evidence type="ECO:0008006" key="3">
    <source>
        <dbReference type="Google" id="ProtNLM"/>
    </source>
</evidence>
<organism evidence="1 2">
    <name type="scientific">Ramlibacter alkalitolerans</name>
    <dbReference type="NCBI Taxonomy" id="2039631"/>
    <lineage>
        <taxon>Bacteria</taxon>
        <taxon>Pseudomonadati</taxon>
        <taxon>Pseudomonadota</taxon>
        <taxon>Betaproteobacteria</taxon>
        <taxon>Burkholderiales</taxon>
        <taxon>Comamonadaceae</taxon>
        <taxon>Ramlibacter</taxon>
    </lineage>
</organism>
<evidence type="ECO:0000313" key="2">
    <source>
        <dbReference type="Proteomes" id="UP000622707"/>
    </source>
</evidence>
<dbReference type="RefSeq" id="WP_201692483.1">
    <property type="nucleotide sequence ID" value="NZ_JAEQND010000013.1"/>
</dbReference>